<dbReference type="EMBL" id="FNDB01000002">
    <property type="protein sequence ID" value="SDG82406.1"/>
    <property type="molecule type" value="Genomic_DNA"/>
</dbReference>
<organism evidence="1 2">
    <name type="scientific">Flavobacterium omnivorum</name>
    <dbReference type="NCBI Taxonomy" id="178355"/>
    <lineage>
        <taxon>Bacteria</taxon>
        <taxon>Pseudomonadati</taxon>
        <taxon>Bacteroidota</taxon>
        <taxon>Flavobacteriia</taxon>
        <taxon>Flavobacteriales</taxon>
        <taxon>Flavobacteriaceae</taxon>
        <taxon>Flavobacterium</taxon>
    </lineage>
</organism>
<dbReference type="Proteomes" id="UP000199274">
    <property type="component" value="Unassembled WGS sequence"/>
</dbReference>
<dbReference type="AlphaFoldDB" id="A0A1G7XE32"/>
<reference evidence="2" key="1">
    <citation type="submission" date="2016-10" db="EMBL/GenBank/DDBJ databases">
        <authorList>
            <person name="Varghese N."/>
            <person name="Submissions S."/>
        </authorList>
    </citation>
    <scope>NUCLEOTIDE SEQUENCE [LARGE SCALE GENOMIC DNA]</scope>
    <source>
        <strain evidence="2">CGMCC 1.2747</strain>
    </source>
</reference>
<name>A0A1G7XE32_9FLAO</name>
<evidence type="ECO:0000313" key="1">
    <source>
        <dbReference type="EMBL" id="SDG82406.1"/>
    </source>
</evidence>
<proteinExistence type="predicted"/>
<accession>A0A1G7XE32</accession>
<evidence type="ECO:0000313" key="2">
    <source>
        <dbReference type="Proteomes" id="UP000199274"/>
    </source>
</evidence>
<protein>
    <submittedName>
        <fullName evidence="1">Uncharacterized protein</fullName>
    </submittedName>
</protein>
<dbReference type="RefSeq" id="WP_091255232.1">
    <property type="nucleotide sequence ID" value="NZ_FNDB01000002.1"/>
</dbReference>
<sequence length="119" mass="13328">MLIEEKKIASGHEAGPATSITLSDDGSGMLNAYSFKPTHEMINSDFDTLTNRLEIFGVICLSGYCAELKFKNKRLNGLMTISNPNKESYTENDIDSLKNEINKANKILKKNIMMISFFI</sequence>
<gene>
    <name evidence="1" type="ORF">SAMN04488062_102273</name>
</gene>
<keyword evidence="2" id="KW-1185">Reference proteome</keyword>